<dbReference type="Pfam" id="PF10767">
    <property type="entry name" value="YbjO_DH-like"/>
    <property type="match status" value="1"/>
</dbReference>
<feature type="transmembrane region" description="Helical" evidence="1">
    <location>
        <begin position="37"/>
        <end position="55"/>
    </location>
</feature>
<protein>
    <submittedName>
        <fullName evidence="2">Putative membrane protein</fullName>
    </submittedName>
</protein>
<evidence type="ECO:0000256" key="1">
    <source>
        <dbReference type="SAM" id="Phobius"/>
    </source>
</evidence>
<gene>
    <name evidence="2" type="ORF">GEAM_1474</name>
</gene>
<name>A0A085GFT1_EWIA3</name>
<dbReference type="EMBL" id="JMPJ01000040">
    <property type="protein sequence ID" value="KFC82576.1"/>
    <property type="molecule type" value="Genomic_DNA"/>
</dbReference>
<feature type="transmembrane region" description="Helical" evidence="1">
    <location>
        <begin position="12"/>
        <end position="31"/>
    </location>
</feature>
<dbReference type="AlphaFoldDB" id="A0A085GFT1"/>
<comment type="caution">
    <text evidence="2">The sequence shown here is derived from an EMBL/GenBank/DDBJ whole genome shotgun (WGS) entry which is preliminary data.</text>
</comment>
<feature type="transmembrane region" description="Helical" evidence="1">
    <location>
        <begin position="106"/>
        <end position="126"/>
    </location>
</feature>
<dbReference type="InterPro" id="IPR019703">
    <property type="entry name" value="YbjO_DH-like"/>
</dbReference>
<accession>A0A085GFT1</accession>
<keyword evidence="1" id="KW-0472">Membrane</keyword>
<proteinExistence type="predicted"/>
<keyword evidence="3" id="KW-1185">Reference proteome</keyword>
<dbReference type="Proteomes" id="UP000028640">
    <property type="component" value="Unassembled WGS sequence"/>
</dbReference>
<evidence type="ECO:0000313" key="3">
    <source>
        <dbReference type="Proteomes" id="UP000028640"/>
    </source>
</evidence>
<sequence>MIGASAIVATRCLEFILLFDAMGVAGVVDFVQASAESWVNCFILLASLLIVWIECHASYAMMRGRNWGRWAFVGCQAVVVSYMLLASFEWFGPKIFRFETETQGQFLHALLMQKVPDIVVLLLLFAPQSSRQFFLRRRAAFQAAR</sequence>
<feature type="transmembrane region" description="Helical" evidence="1">
    <location>
        <begin position="67"/>
        <end position="86"/>
    </location>
</feature>
<keyword evidence="1" id="KW-0812">Transmembrane</keyword>
<dbReference type="eggNOG" id="ENOG5032W9M">
    <property type="taxonomic scope" value="Bacteria"/>
</dbReference>
<reference evidence="2 3" key="1">
    <citation type="submission" date="2014-05" db="EMBL/GenBank/DDBJ databases">
        <title>ATOL: Assembling a taxonomically balanced genome-scale reconstruction of the evolutionary history of the Enterobacteriaceae.</title>
        <authorList>
            <person name="Plunkett G.III."/>
            <person name="Neeno-Eckwall E.C."/>
            <person name="Glasner J.D."/>
            <person name="Perna N.T."/>
        </authorList>
    </citation>
    <scope>NUCLEOTIDE SEQUENCE [LARGE SCALE GENOMIC DNA]</scope>
    <source>
        <strain evidence="2 3">ATCC 33852</strain>
    </source>
</reference>
<organism evidence="2 3">
    <name type="scientific">Ewingella americana (strain ATCC 33852 / DSM 4580 / CCUG 14506 / JCM 5911 / LMG 7869 / NCTC 12157 / CDC 1468-78)</name>
    <dbReference type="NCBI Taxonomy" id="910964"/>
    <lineage>
        <taxon>Bacteria</taxon>
        <taxon>Pseudomonadati</taxon>
        <taxon>Pseudomonadota</taxon>
        <taxon>Gammaproteobacteria</taxon>
        <taxon>Enterobacterales</taxon>
        <taxon>Yersiniaceae</taxon>
        <taxon>Ewingella</taxon>
    </lineage>
</organism>
<evidence type="ECO:0000313" key="2">
    <source>
        <dbReference type="EMBL" id="KFC82576.1"/>
    </source>
</evidence>
<keyword evidence="1" id="KW-1133">Transmembrane helix</keyword>
<dbReference type="STRING" id="910964.GEAM_1474"/>